<sequence>MLRDQGYAYDSDSSSGSPKTLRRSARLANLKQKASVNSSASQSELPAATSASEKENLLADWQTTTTRRVVLMQGLLAFNAIYQRLQPPTSETMELYSIGLTPLHGPPYILQMFIFFQLHSFLSSSHFSHLLTMAIDAELVIGILKPRYVFESNKNKCDVLLINKSTDRVSGIYFDLSLNCDSGALLIWDDSRLDTHLRSKNADFTIILNKHSHSIISSDTILADLGKISTFEVLSSGTSGTVFNAVDCYGKFYTVKMLKSFKDPVDNETAKVRFDKESKALQNLDHDNIISVMEEGMLIVISNLQTFSSSSWSLLLLFSLISGSRRGIVCGPFAVLIFILKYTAGFPTRSILWDHKLWFKSLATFAPNLDPIQKTLRDFAGTMLEPVLDNCSVAQVCFTRIDSIMKGEVANTSFDFREHNCHSTPALQLFNNITADDLWAWIHYNETKVSSRSINLIKICQGLGLSRASMRFYLNSKKYPSYVLPNTLRLKIVIGIYLLHDLEQLDTSNTTSGIPDPPSPVAPTTNSDSNSRPQPRPRGKSVRGSLGRSTPRALGSSVPADLDSPSPRAPGGSVPADLDSSSPRALGSSVPADLDSPSPRAPGGSVPADLYSSSPRALGELVHGGLDHSSPRAPGDSTQQGFGYGHSPLGGMDMTLTNQGDIPTVLEEDIFSNFI</sequence>
<dbReference type="VEuPathDB" id="FungiDB:BDBG_17660"/>
<gene>
    <name evidence="2" type="ORF">BDBG_17660</name>
</gene>
<organism evidence="2 3">
    <name type="scientific">Blastomyces gilchristii (strain SLH14081)</name>
    <name type="common">Blastomyces dermatitidis</name>
    <dbReference type="NCBI Taxonomy" id="559298"/>
    <lineage>
        <taxon>Eukaryota</taxon>
        <taxon>Fungi</taxon>
        <taxon>Dikarya</taxon>
        <taxon>Ascomycota</taxon>
        <taxon>Pezizomycotina</taxon>
        <taxon>Eurotiomycetes</taxon>
        <taxon>Eurotiomycetidae</taxon>
        <taxon>Onygenales</taxon>
        <taxon>Ajellomycetaceae</taxon>
        <taxon>Blastomyces</taxon>
    </lineage>
</organism>
<protein>
    <recommendedName>
        <fullName evidence="4">Protein kinase domain-containing protein</fullName>
    </recommendedName>
</protein>
<keyword evidence="3" id="KW-1185">Reference proteome</keyword>
<feature type="region of interest" description="Disordered" evidence="1">
    <location>
        <begin position="1"/>
        <end position="23"/>
    </location>
</feature>
<accession>A0A179UZ70</accession>
<feature type="compositionally biased region" description="Polar residues" evidence="1">
    <location>
        <begin position="522"/>
        <end position="533"/>
    </location>
</feature>
<evidence type="ECO:0000313" key="3">
    <source>
        <dbReference type="Proteomes" id="UP000002038"/>
    </source>
</evidence>
<dbReference type="GeneID" id="8502188"/>
<dbReference type="RefSeq" id="XP_031580328.1">
    <property type="nucleotide sequence ID" value="XM_031725330.1"/>
</dbReference>
<dbReference type="EMBL" id="GG657467">
    <property type="protein sequence ID" value="OAT12341.1"/>
    <property type="molecule type" value="Genomic_DNA"/>
</dbReference>
<dbReference type="AlphaFoldDB" id="A0A179UZ70"/>
<reference evidence="3" key="1">
    <citation type="journal article" date="2015" name="PLoS Genet.">
        <title>The dynamic genome and transcriptome of the human fungal pathogen Blastomyces and close relative Emmonsia.</title>
        <authorList>
            <person name="Munoz J.F."/>
            <person name="Gauthier G.M."/>
            <person name="Desjardins C.A."/>
            <person name="Gallo J.E."/>
            <person name="Holder J."/>
            <person name="Sullivan T.D."/>
            <person name="Marty A.J."/>
            <person name="Carmen J.C."/>
            <person name="Chen Z."/>
            <person name="Ding L."/>
            <person name="Gujja S."/>
            <person name="Magrini V."/>
            <person name="Misas E."/>
            <person name="Mitreva M."/>
            <person name="Priest M."/>
            <person name="Saif S."/>
            <person name="Whiston E.A."/>
            <person name="Young S."/>
            <person name="Zeng Q."/>
            <person name="Goldman W.E."/>
            <person name="Mardis E.R."/>
            <person name="Taylor J.W."/>
            <person name="McEwen J.G."/>
            <person name="Clay O.K."/>
            <person name="Klein B.S."/>
            <person name="Cuomo C.A."/>
        </authorList>
    </citation>
    <scope>NUCLEOTIDE SEQUENCE [LARGE SCALE GENOMIC DNA]</scope>
    <source>
        <strain evidence="3">SLH14081</strain>
    </source>
</reference>
<dbReference type="Gene3D" id="3.30.200.20">
    <property type="entry name" value="Phosphorylase Kinase, domain 1"/>
    <property type="match status" value="1"/>
</dbReference>
<evidence type="ECO:0000313" key="2">
    <source>
        <dbReference type="EMBL" id="OAT12341.1"/>
    </source>
</evidence>
<feature type="compositionally biased region" description="Low complexity" evidence="1">
    <location>
        <begin position="1"/>
        <end position="17"/>
    </location>
</feature>
<evidence type="ECO:0000256" key="1">
    <source>
        <dbReference type="SAM" id="MobiDB-lite"/>
    </source>
</evidence>
<dbReference type="STRING" id="559298.A0A179UZ70"/>
<name>A0A179UZ70_BLAGS</name>
<dbReference type="SUPFAM" id="SSF56112">
    <property type="entry name" value="Protein kinase-like (PK-like)"/>
    <property type="match status" value="1"/>
</dbReference>
<evidence type="ECO:0008006" key="4">
    <source>
        <dbReference type="Google" id="ProtNLM"/>
    </source>
</evidence>
<dbReference type="Proteomes" id="UP000002038">
    <property type="component" value="Unassembled WGS sequence"/>
</dbReference>
<dbReference type="InterPro" id="IPR011009">
    <property type="entry name" value="Kinase-like_dom_sf"/>
</dbReference>
<feature type="region of interest" description="Disordered" evidence="1">
    <location>
        <begin position="508"/>
        <end position="645"/>
    </location>
</feature>
<dbReference type="KEGG" id="bgh:BDBG_17660"/>
<dbReference type="OrthoDB" id="10252171at2759"/>
<proteinExistence type="predicted"/>